<dbReference type="InterPro" id="IPR009734">
    <property type="entry name" value="Myoviridae_GpU"/>
</dbReference>
<protein>
    <submittedName>
        <fullName evidence="1">Phage tail protein</fullName>
    </submittedName>
</protein>
<dbReference type="RefSeq" id="WP_088420376.1">
    <property type="nucleotide sequence ID" value="NZ_NJBA01000007.1"/>
</dbReference>
<dbReference type="Proteomes" id="UP000198145">
    <property type="component" value="Unassembled WGS sequence"/>
</dbReference>
<dbReference type="EMBL" id="NJBA01000007">
    <property type="protein sequence ID" value="OWP49248.1"/>
    <property type="molecule type" value="Genomic_DNA"/>
</dbReference>
<name>A0A246F7P9_PSENT</name>
<dbReference type="InterPro" id="IPR014458">
    <property type="entry name" value="Unchr_Phage_P2-GpU-fusion"/>
</dbReference>
<reference evidence="1 2" key="1">
    <citation type="submission" date="2017-06" db="EMBL/GenBank/DDBJ databases">
        <title>Draft genome of Pseudomonas nitroreducens DF05.</title>
        <authorList>
            <person name="Iyer R."/>
        </authorList>
    </citation>
    <scope>NUCLEOTIDE SEQUENCE [LARGE SCALE GENOMIC DNA]</scope>
    <source>
        <strain evidence="1 2">DF05</strain>
    </source>
</reference>
<accession>A0A246F7P9</accession>
<dbReference type="AlphaFoldDB" id="A0A246F7P9"/>
<evidence type="ECO:0000313" key="2">
    <source>
        <dbReference type="Proteomes" id="UP000198145"/>
    </source>
</evidence>
<evidence type="ECO:0000313" key="1">
    <source>
        <dbReference type="EMBL" id="OWP49248.1"/>
    </source>
</evidence>
<dbReference type="Pfam" id="PF06995">
    <property type="entry name" value="Phage_P2_GpU"/>
    <property type="match status" value="1"/>
</dbReference>
<proteinExistence type="predicted"/>
<sequence>MAYWEQMQNGLSQLARAAEDGRRDLDEVIAPVNGAVSEIRGAAAELEGLPGVSPAMAGKVQRAMQGIERAQVKVNKVVNTYNSATRALKGIDERMQGLGEQVDRARKAVDKVIGKVGDSLGSILPSSVLAPQPSAADFMCAIPQPHLLVMTVVGSQTQFFFNIDTVPFESATRTSQLTWKEQPRLGRRGALQYVGVGSETLMLKATLMPALSRVSGKRVGWKIPNQLREIALSGKPVSLISGYGDPLGTWCLTKVTETQSALLTNGAPRNQVFELEFNRYGDDNDLSQQ</sequence>
<dbReference type="PIRSF" id="PIRSF011237">
    <property type="entry name" value="UP2"/>
    <property type="match status" value="1"/>
</dbReference>
<dbReference type="eggNOG" id="COG3499">
    <property type="taxonomic scope" value="Bacteria"/>
</dbReference>
<organism evidence="1 2">
    <name type="scientific">Pseudomonas nitroreducens</name>
    <dbReference type="NCBI Taxonomy" id="46680"/>
    <lineage>
        <taxon>Bacteria</taxon>
        <taxon>Pseudomonadati</taxon>
        <taxon>Pseudomonadota</taxon>
        <taxon>Gammaproteobacteria</taxon>
        <taxon>Pseudomonadales</taxon>
        <taxon>Pseudomonadaceae</taxon>
        <taxon>Pseudomonas</taxon>
    </lineage>
</organism>
<gene>
    <name evidence="1" type="ORF">CEG18_21190</name>
</gene>
<comment type="caution">
    <text evidence="1">The sequence shown here is derived from an EMBL/GenBank/DDBJ whole genome shotgun (WGS) entry which is preliminary data.</text>
</comment>